<feature type="transmembrane region" description="Helical" evidence="1">
    <location>
        <begin position="48"/>
        <end position="73"/>
    </location>
</feature>
<proteinExistence type="predicted"/>
<organism evidence="2 3">
    <name type="scientific">Aspergillus caelatus</name>
    <dbReference type="NCBI Taxonomy" id="61420"/>
    <lineage>
        <taxon>Eukaryota</taxon>
        <taxon>Fungi</taxon>
        <taxon>Dikarya</taxon>
        <taxon>Ascomycota</taxon>
        <taxon>Pezizomycotina</taxon>
        <taxon>Eurotiomycetes</taxon>
        <taxon>Eurotiomycetidae</taxon>
        <taxon>Eurotiales</taxon>
        <taxon>Aspergillaceae</taxon>
        <taxon>Aspergillus</taxon>
        <taxon>Aspergillus subgen. Circumdati</taxon>
    </lineage>
</organism>
<evidence type="ECO:0000313" key="2">
    <source>
        <dbReference type="EMBL" id="KAE8358343.1"/>
    </source>
</evidence>
<dbReference type="OrthoDB" id="5322539at2759"/>
<dbReference type="EMBL" id="ML737903">
    <property type="protein sequence ID" value="KAE8358343.1"/>
    <property type="molecule type" value="Genomic_DNA"/>
</dbReference>
<sequence length="312" mass="35108">MQLDNWLEDTDLDACVIAVVHGIFFAYLKGKPVDGRSAPVPQTYSTTISIISASAVGLLLRFSLGLSFTQYLWRVLRSASLKISIIEQLFSMRSSLTFVQHRVILQKVWPLILITIIIWCTSIAMSFPAMTVTPSFREHIVVDFSVPTFNAEDIWDMPSPGGSDCSYVLRFTGSYLQCGSSYHNHTYNMETKAPMRGAWQPRFPFTGYNASWDPSASTSLSRSIDQLYWKAAARLQISMFQLNGRLGVKKLNTSVYIGPAEFTTEHYRLDILEHRLDCVPSGAECTVQTVYRNNVPFFNVSMTLPLSIDSIP</sequence>
<reference evidence="2 3" key="1">
    <citation type="submission" date="2019-04" db="EMBL/GenBank/DDBJ databases">
        <title>Friends and foes A comparative genomics studyof 23 Aspergillus species from section Flavi.</title>
        <authorList>
            <consortium name="DOE Joint Genome Institute"/>
            <person name="Kjaerbolling I."/>
            <person name="Vesth T."/>
            <person name="Frisvad J.C."/>
            <person name="Nybo J.L."/>
            <person name="Theobald S."/>
            <person name="Kildgaard S."/>
            <person name="Isbrandt T."/>
            <person name="Kuo A."/>
            <person name="Sato A."/>
            <person name="Lyhne E.K."/>
            <person name="Kogle M.E."/>
            <person name="Wiebenga A."/>
            <person name="Kun R.S."/>
            <person name="Lubbers R.J."/>
            <person name="Makela M.R."/>
            <person name="Barry K."/>
            <person name="Chovatia M."/>
            <person name="Clum A."/>
            <person name="Daum C."/>
            <person name="Haridas S."/>
            <person name="He G."/>
            <person name="LaButti K."/>
            <person name="Lipzen A."/>
            <person name="Mondo S."/>
            <person name="Riley R."/>
            <person name="Salamov A."/>
            <person name="Simmons B.A."/>
            <person name="Magnuson J.K."/>
            <person name="Henrissat B."/>
            <person name="Mortensen U.H."/>
            <person name="Larsen T.O."/>
            <person name="Devries R.P."/>
            <person name="Grigoriev I.V."/>
            <person name="Machida M."/>
            <person name="Baker S.E."/>
            <person name="Andersen M.R."/>
        </authorList>
    </citation>
    <scope>NUCLEOTIDE SEQUENCE [LARGE SCALE GENOMIC DNA]</scope>
    <source>
        <strain evidence="2 3">CBS 763.97</strain>
    </source>
</reference>
<protein>
    <submittedName>
        <fullName evidence="2">Uncharacterized protein</fullName>
    </submittedName>
</protein>
<keyword evidence="1" id="KW-0812">Transmembrane</keyword>
<dbReference type="AlphaFoldDB" id="A0A5N6ZM88"/>
<evidence type="ECO:0000256" key="1">
    <source>
        <dbReference type="SAM" id="Phobius"/>
    </source>
</evidence>
<feature type="transmembrane region" description="Helical" evidence="1">
    <location>
        <begin position="108"/>
        <end position="130"/>
    </location>
</feature>
<evidence type="ECO:0000313" key="3">
    <source>
        <dbReference type="Proteomes" id="UP000326268"/>
    </source>
</evidence>
<dbReference type="RefSeq" id="XP_031921424.1">
    <property type="nucleotide sequence ID" value="XM_032073579.1"/>
</dbReference>
<dbReference type="GeneID" id="43658025"/>
<keyword evidence="3" id="KW-1185">Reference proteome</keyword>
<name>A0A5N6ZM88_9EURO</name>
<keyword evidence="1" id="KW-0472">Membrane</keyword>
<dbReference type="Proteomes" id="UP000326268">
    <property type="component" value="Unassembled WGS sequence"/>
</dbReference>
<gene>
    <name evidence="2" type="ORF">BDV27DRAFT_163666</name>
</gene>
<feature type="transmembrane region" description="Helical" evidence="1">
    <location>
        <begin position="12"/>
        <end position="28"/>
    </location>
</feature>
<accession>A0A5N6ZM88</accession>
<keyword evidence="1" id="KW-1133">Transmembrane helix</keyword>